<evidence type="ECO:0000313" key="4">
    <source>
        <dbReference type="EMBL" id="PNS43211.1"/>
    </source>
</evidence>
<gene>
    <name evidence="4" type="ORF">BFS05_03975</name>
</gene>
<keyword evidence="1" id="KW-1015">Disulfide bond</keyword>
<comment type="caution">
    <text evidence="4">The sequence shown here is derived from an EMBL/GenBank/DDBJ whole genome shotgun (WGS) entry which is preliminary data.</text>
</comment>
<evidence type="ECO:0000256" key="2">
    <source>
        <dbReference type="SAM" id="MobiDB-lite"/>
    </source>
</evidence>
<dbReference type="OrthoDB" id="9790390at2"/>
<dbReference type="PRINTS" id="PR00421">
    <property type="entry name" value="THIOREDOXIN"/>
</dbReference>
<protein>
    <submittedName>
        <fullName evidence="4">Thiol reductase thioredoxin</fullName>
    </submittedName>
</protein>
<dbReference type="PANTHER" id="PTHR46115">
    <property type="entry name" value="THIOREDOXIN-LIKE PROTEIN 1"/>
    <property type="match status" value="1"/>
</dbReference>
<evidence type="ECO:0000313" key="5">
    <source>
        <dbReference type="Proteomes" id="UP000236146"/>
    </source>
</evidence>
<dbReference type="EMBL" id="MNLH01000003">
    <property type="protein sequence ID" value="PNS43211.1"/>
    <property type="molecule type" value="Genomic_DNA"/>
</dbReference>
<dbReference type="PROSITE" id="PS51352">
    <property type="entry name" value="THIOREDOXIN_2"/>
    <property type="match status" value="1"/>
</dbReference>
<evidence type="ECO:0000256" key="1">
    <source>
        <dbReference type="ARBA" id="ARBA00023157"/>
    </source>
</evidence>
<dbReference type="SUPFAM" id="SSF52833">
    <property type="entry name" value="Thioredoxin-like"/>
    <property type="match status" value="1"/>
</dbReference>
<dbReference type="CDD" id="cd02947">
    <property type="entry name" value="TRX_family"/>
    <property type="match status" value="1"/>
</dbReference>
<dbReference type="Pfam" id="PF00085">
    <property type="entry name" value="Thioredoxin"/>
    <property type="match status" value="1"/>
</dbReference>
<dbReference type="InterPro" id="IPR013766">
    <property type="entry name" value="Thioredoxin_domain"/>
</dbReference>
<feature type="region of interest" description="Disordered" evidence="2">
    <location>
        <begin position="104"/>
        <end position="124"/>
    </location>
</feature>
<accession>A0A2K1SUJ9</accession>
<dbReference type="InterPro" id="IPR017937">
    <property type="entry name" value="Thioredoxin_CS"/>
</dbReference>
<evidence type="ECO:0000259" key="3">
    <source>
        <dbReference type="PROSITE" id="PS51352"/>
    </source>
</evidence>
<feature type="domain" description="Thioredoxin" evidence="3">
    <location>
        <begin position="1"/>
        <end position="105"/>
    </location>
</feature>
<sequence>MAVMHVKQEDFMSVVRSNEIVFVDFWAKWCAPCRAFGPIFEKVSENHPEITFIKVDIDENPDIAAEAEIHSIPTIKVIKNCGEIWNHQGSVTAEVLELVVEEAKKLDTSDEDDNEDSGDNGDNE</sequence>
<dbReference type="Gene3D" id="3.40.30.10">
    <property type="entry name" value="Glutaredoxin"/>
    <property type="match status" value="1"/>
</dbReference>
<proteinExistence type="predicted"/>
<dbReference type="PROSITE" id="PS00194">
    <property type="entry name" value="THIOREDOXIN_1"/>
    <property type="match status" value="1"/>
</dbReference>
<dbReference type="InterPro" id="IPR036249">
    <property type="entry name" value="Thioredoxin-like_sf"/>
</dbReference>
<organism evidence="4 5">
    <name type="scientific">Gardnerella vaginalis</name>
    <dbReference type="NCBI Taxonomy" id="2702"/>
    <lineage>
        <taxon>Bacteria</taxon>
        <taxon>Bacillati</taxon>
        <taxon>Actinomycetota</taxon>
        <taxon>Actinomycetes</taxon>
        <taxon>Bifidobacteriales</taxon>
        <taxon>Bifidobacteriaceae</taxon>
        <taxon>Gardnerella</taxon>
    </lineage>
</organism>
<name>A0A2K1SUJ9_GARVA</name>
<dbReference type="RefSeq" id="WP_103084701.1">
    <property type="nucleotide sequence ID" value="NZ_MNLH01000003.1"/>
</dbReference>
<dbReference type="Proteomes" id="UP000236146">
    <property type="component" value="Unassembled WGS sequence"/>
</dbReference>
<feature type="compositionally biased region" description="Acidic residues" evidence="2">
    <location>
        <begin position="109"/>
        <end position="124"/>
    </location>
</feature>
<dbReference type="AlphaFoldDB" id="A0A2K1SUJ9"/>
<reference evidence="5" key="1">
    <citation type="submission" date="2016-10" db="EMBL/GenBank/DDBJ databases">
        <authorList>
            <person name="Bumgarner R.E."/>
            <person name="Fredricks D.N."/>
            <person name="Srinivasan S."/>
        </authorList>
    </citation>
    <scope>NUCLEOTIDE SEQUENCE [LARGE SCALE GENOMIC DNA]</scope>
    <source>
        <strain evidence="5">KA00225</strain>
    </source>
</reference>